<reference evidence="2 3" key="1">
    <citation type="submission" date="2017-02" db="EMBL/GenBank/DDBJ databases">
        <title>Pseudoalteromonas ulvae TC14 Genome.</title>
        <authorList>
            <person name="Molmeret M."/>
        </authorList>
    </citation>
    <scope>NUCLEOTIDE SEQUENCE [LARGE SCALE GENOMIC DNA]</scope>
    <source>
        <strain evidence="2">TC14</strain>
    </source>
</reference>
<dbReference type="AlphaFoldDB" id="A0A244CN92"/>
<dbReference type="SUPFAM" id="SSF55909">
    <property type="entry name" value="Pentein"/>
    <property type="match status" value="1"/>
</dbReference>
<dbReference type="GO" id="GO:0004668">
    <property type="term" value="F:protein-arginine deiminase activity"/>
    <property type="evidence" value="ECO:0007669"/>
    <property type="project" value="InterPro"/>
</dbReference>
<accession>A0A244CN92</accession>
<dbReference type="RefSeq" id="WP_086745230.1">
    <property type="nucleotide sequence ID" value="NZ_MWPV01000005.1"/>
</dbReference>
<dbReference type="PANTHER" id="PTHR31377:SF0">
    <property type="entry name" value="AGMATINE DEIMINASE-RELATED"/>
    <property type="match status" value="1"/>
</dbReference>
<name>A0A244CN92_PSEDV</name>
<proteinExistence type="predicted"/>
<keyword evidence="1" id="KW-0378">Hydrolase</keyword>
<comment type="caution">
    <text evidence="2">The sequence shown here is derived from an EMBL/GenBank/DDBJ whole genome shotgun (WGS) entry which is preliminary data.</text>
</comment>
<dbReference type="Gene3D" id="3.75.10.10">
    <property type="entry name" value="L-arginine/glycine Amidinotransferase, Chain A"/>
    <property type="match status" value="1"/>
</dbReference>
<evidence type="ECO:0000256" key="1">
    <source>
        <dbReference type="ARBA" id="ARBA00022801"/>
    </source>
</evidence>
<protein>
    <submittedName>
        <fullName evidence="2">Agmatine deiminase</fullName>
    </submittedName>
</protein>
<dbReference type="PANTHER" id="PTHR31377">
    <property type="entry name" value="AGMATINE DEIMINASE-RELATED"/>
    <property type="match status" value="1"/>
</dbReference>
<dbReference type="GO" id="GO:0047632">
    <property type="term" value="F:agmatine deiminase activity"/>
    <property type="evidence" value="ECO:0007669"/>
    <property type="project" value="TreeGrafter"/>
</dbReference>
<dbReference type="OrthoDB" id="9808013at2"/>
<dbReference type="InterPro" id="IPR007466">
    <property type="entry name" value="Peptidyl-Arg-deiminase_porph"/>
</dbReference>
<organism evidence="2 3">
    <name type="scientific">Pseudoalteromonas ulvae</name>
    <dbReference type="NCBI Taxonomy" id="107327"/>
    <lineage>
        <taxon>Bacteria</taxon>
        <taxon>Pseudomonadati</taxon>
        <taxon>Pseudomonadota</taxon>
        <taxon>Gammaproteobacteria</taxon>
        <taxon>Alteromonadales</taxon>
        <taxon>Pseudoalteromonadaceae</taxon>
        <taxon>Pseudoalteromonas</taxon>
    </lineage>
</organism>
<evidence type="ECO:0000313" key="2">
    <source>
        <dbReference type="EMBL" id="OUL56976.1"/>
    </source>
</evidence>
<gene>
    <name evidence="2" type="ORF">B1199_16565</name>
</gene>
<dbReference type="Proteomes" id="UP000194841">
    <property type="component" value="Unassembled WGS sequence"/>
</dbReference>
<keyword evidence="3" id="KW-1185">Reference proteome</keyword>
<evidence type="ECO:0000313" key="3">
    <source>
        <dbReference type="Proteomes" id="UP000194841"/>
    </source>
</evidence>
<dbReference type="GO" id="GO:0009446">
    <property type="term" value="P:putrescine biosynthetic process"/>
    <property type="evidence" value="ECO:0007669"/>
    <property type="project" value="InterPro"/>
</dbReference>
<dbReference type="EMBL" id="MWPV01000005">
    <property type="protein sequence ID" value="OUL56976.1"/>
    <property type="molecule type" value="Genomic_DNA"/>
</dbReference>
<sequence>MAYTLPAEWASQDAIMFTWPHADTDWAPILSDVEPVYLALCRHILAFQSLVLVVHNEQLKQHVSQLLTTHQIDLTNVKFVVTPIDDTWARDHGPISVYQEDGSVRALDFTFNGWGNKFDAKRDNAINQAVFEAVLHQDAHHETINMVLEGGGIESDGQGTLLTTSICLLNDNRNPNMTQAEIEALLSDKLGIEHFLWLHHGHLEGDDTDSHIDTLVRLAPNNTLVYVQCDDPQDSHYTELNLMQNELRALRNKDNHAFNLVPLPWPSAKYDVNGDRLPATYANFLIINGAVLVPTYRDEHDQLALEQVAKAYPEHTVIGVDCLPLIHQFGSLHCISMQLPTGFLR</sequence>
<dbReference type="Pfam" id="PF04371">
    <property type="entry name" value="PAD_porph"/>
    <property type="match status" value="1"/>
</dbReference>